<dbReference type="EMBL" id="CP003360">
    <property type="protein sequence ID" value="AFM27534.1"/>
    <property type="molecule type" value="Genomic_DNA"/>
</dbReference>
<keyword evidence="2" id="KW-1185">Reference proteome</keyword>
<dbReference type="eggNOG" id="COG2929">
    <property type="taxonomic scope" value="Bacteria"/>
</dbReference>
<dbReference type="InterPro" id="IPR007460">
    <property type="entry name" value="BrnT_toxin"/>
</dbReference>
<proteinExistence type="predicted"/>
<name>I4CD93_DESTA</name>
<dbReference type="Proteomes" id="UP000006055">
    <property type="component" value="Chromosome"/>
</dbReference>
<organism evidence="1 2">
    <name type="scientific">Desulfomonile tiedjei (strain ATCC 49306 / DSM 6799 / DCB-1)</name>
    <dbReference type="NCBI Taxonomy" id="706587"/>
    <lineage>
        <taxon>Bacteria</taxon>
        <taxon>Pseudomonadati</taxon>
        <taxon>Thermodesulfobacteriota</taxon>
        <taxon>Desulfomonilia</taxon>
        <taxon>Desulfomonilales</taxon>
        <taxon>Desulfomonilaceae</taxon>
        <taxon>Desulfomonile</taxon>
    </lineage>
</organism>
<protein>
    <recommendedName>
        <fullName evidence="3">BrnT family toxin</fullName>
    </recommendedName>
</protein>
<accession>I4CD93</accession>
<dbReference type="OrthoDB" id="9798158at2"/>
<dbReference type="Pfam" id="PF04365">
    <property type="entry name" value="BrnT_toxin"/>
    <property type="match status" value="1"/>
</dbReference>
<dbReference type="InterPro" id="IPR038573">
    <property type="entry name" value="BrnT_sf"/>
</dbReference>
<dbReference type="RefSeq" id="WP_014812640.1">
    <property type="nucleotide sequence ID" value="NC_018025.1"/>
</dbReference>
<gene>
    <name evidence="1" type="ordered locus">Desti_4920</name>
</gene>
<evidence type="ECO:0008006" key="3">
    <source>
        <dbReference type="Google" id="ProtNLM"/>
    </source>
</evidence>
<dbReference type="HOGENOM" id="CLU_149290_3_0_7"/>
<dbReference type="KEGG" id="dti:Desti_4920"/>
<sequence length="106" mass="12602">MQQDKLSKCTTFEWDQGNSDKNWIKHGVSQMECEQVFLNVPLVVGDDSKHSQTEERHYALEQTDDDRYLFVVFTIRGESIRVISARDMNRKERLIYDEKTDTEIRE</sequence>
<dbReference type="AlphaFoldDB" id="I4CD93"/>
<reference evidence="2" key="1">
    <citation type="submission" date="2012-06" db="EMBL/GenBank/DDBJ databases">
        <title>Complete sequence of chromosome of Desulfomonile tiedjei DSM 6799.</title>
        <authorList>
            <person name="Lucas S."/>
            <person name="Copeland A."/>
            <person name="Lapidus A."/>
            <person name="Glavina del Rio T."/>
            <person name="Dalin E."/>
            <person name="Tice H."/>
            <person name="Bruce D."/>
            <person name="Goodwin L."/>
            <person name="Pitluck S."/>
            <person name="Peters L."/>
            <person name="Ovchinnikova G."/>
            <person name="Zeytun A."/>
            <person name="Lu M."/>
            <person name="Kyrpides N."/>
            <person name="Mavromatis K."/>
            <person name="Ivanova N."/>
            <person name="Brettin T."/>
            <person name="Detter J.C."/>
            <person name="Han C."/>
            <person name="Larimer F."/>
            <person name="Land M."/>
            <person name="Hauser L."/>
            <person name="Markowitz V."/>
            <person name="Cheng J.-F."/>
            <person name="Hugenholtz P."/>
            <person name="Woyke T."/>
            <person name="Wu D."/>
            <person name="Spring S."/>
            <person name="Schroeder M."/>
            <person name="Brambilla E."/>
            <person name="Klenk H.-P."/>
            <person name="Eisen J.A."/>
        </authorList>
    </citation>
    <scope>NUCLEOTIDE SEQUENCE [LARGE SCALE GENOMIC DNA]</scope>
    <source>
        <strain evidence="2">ATCC 49306 / DSM 6799 / DCB-1</strain>
    </source>
</reference>
<evidence type="ECO:0000313" key="2">
    <source>
        <dbReference type="Proteomes" id="UP000006055"/>
    </source>
</evidence>
<dbReference type="STRING" id="706587.Desti_4920"/>
<dbReference type="Gene3D" id="3.10.450.530">
    <property type="entry name" value="Ribonuclease toxin, BrnT, of type II toxin-antitoxin system"/>
    <property type="match status" value="1"/>
</dbReference>
<evidence type="ECO:0000313" key="1">
    <source>
        <dbReference type="EMBL" id="AFM27534.1"/>
    </source>
</evidence>